<organism evidence="22 23">
    <name type="scientific">Zalophus californianus</name>
    <name type="common">California sealion</name>
    <dbReference type="NCBI Taxonomy" id="9704"/>
    <lineage>
        <taxon>Eukaryota</taxon>
        <taxon>Metazoa</taxon>
        <taxon>Chordata</taxon>
        <taxon>Craniata</taxon>
        <taxon>Vertebrata</taxon>
        <taxon>Euteleostomi</taxon>
        <taxon>Mammalia</taxon>
        <taxon>Eutheria</taxon>
        <taxon>Laurasiatheria</taxon>
        <taxon>Carnivora</taxon>
        <taxon>Caniformia</taxon>
        <taxon>Pinnipedia</taxon>
        <taxon>Otariidae</taxon>
        <taxon>Zalophus</taxon>
    </lineage>
</organism>
<dbReference type="GO" id="GO:0040001">
    <property type="term" value="P:establishment of mitotic spindle localization"/>
    <property type="evidence" value="ECO:0007669"/>
    <property type="project" value="TreeGrafter"/>
</dbReference>
<dbReference type="Pfam" id="PF12348">
    <property type="entry name" value="CLASP_N"/>
    <property type="match status" value="1"/>
</dbReference>
<dbReference type="Pfam" id="PF21040">
    <property type="entry name" value="CEP104-like_TOG"/>
    <property type="match status" value="1"/>
</dbReference>
<keyword evidence="13" id="KW-0333">Golgi apparatus</keyword>
<reference evidence="23" key="1">
    <citation type="submission" date="2025-08" db="UniProtKB">
        <authorList>
            <consortium name="RefSeq"/>
        </authorList>
    </citation>
    <scope>IDENTIFICATION</scope>
    <source>
        <tissue evidence="23">Blood</tissue>
    </source>
</reference>
<evidence type="ECO:0000256" key="20">
    <source>
        <dbReference type="SAM" id="MobiDB-lite"/>
    </source>
</evidence>
<comment type="similarity">
    <text evidence="5">Belongs to the CLASP family.</text>
</comment>
<dbReference type="GO" id="GO:0005876">
    <property type="term" value="C:spindle microtubule"/>
    <property type="evidence" value="ECO:0007669"/>
    <property type="project" value="TreeGrafter"/>
</dbReference>
<evidence type="ECO:0000256" key="9">
    <source>
        <dbReference type="ARBA" id="ARBA00022701"/>
    </source>
</evidence>
<keyword evidence="15" id="KW-0131">Cell cycle</keyword>
<protein>
    <recommendedName>
        <fullName evidence="18">CLIP-associating protein 1</fullName>
    </recommendedName>
    <alternativeName>
        <fullName evidence="19">Cytoplasmic linker-associated protein 1</fullName>
    </alternativeName>
</protein>
<sequence>MEPRSMEYFSAQVQQKDVGGRLQVGQELLLYLGSSGAIPDLEEDLGRLGKTVDALTGWVGSSNYRVSLMGLEILSAFVDRLSTRFKSYVVMVIVALIDRMGDAKDKVRDEAQTLILKLMDQVAPPMYIWEQLASGFKHKNFRSREGVCLCLIETLNIFGAQPLALSKLVPHLCILFGDSNSQVRDAAVLAAVEIYRHVGERVRVDLCKRGIPSARLEMIFAKFDEVQNSGGMILSVCKDKSFDDEESVDGNRPSSTASAFKVPAPKTSGNPVNSARKPGSAGGPKVGGASKEGGAGAVDEDDFIKAFTDVPSVQIYSSRELEETLNKIREILSDDKHDWDQRANALKKIRSLLVAGAAQYDCFFQHLRLLDGALKLSAKDLRSQVVREACITVAHLSTVLGNKFDHGAEAIVPTLFNLVPNSAKVMATSGCAAIRFIIRHTHVPRLIPLITSNCTSKSVPVRRRSFEFLDLLLQEWQTHSLERHAAVLVETIKKGIHDADAEARVEARKTYMGLRNHFPGEAETLYNSLEPSYQKSLQTYLKSSGSVASLPQSDRSSSSSQESLNRPFSSKWSTANPSTVAGRVSAGSSKASSLPGSLQRSRSDIDVNAAAGAKAHHAAGQSARSGRLGAGALNAGSYASLGRVRAKLSAPLAGMGNAKTDSRGRSRTKMVSQSQPGSRSGSPGRVLTTTALSTVSSGVQRVLVNSASAPKRSKIPRSQGCSREASPSRLSVARSSRIPRPSVSQGCSREASRESSRDTSPVRSFQPLGPGYGISQSSRLSSSVSAMRVLNTGSDVEEAVADALKKPARRRYESYGMHSDDDANSDASSACSERSYSSRNGSIPTYMRQTEDVAEVLNRCASSNWSERKEGLLGLQNLLKNQRTLSRVELKRLCEIFTRMFADPHGKVFSMFLETLVDFIQVHKDDLQDWLFVLLTQLLKKMGADLLGSVQAKVQKALDVTRESFPNDLQFNILMRFTVDQTQTPSLKTVKPALRDQLHSFWSSKVKVAILKYIETLAKQMDPGDFINSSETRLAVSRVITWTTEPKSSDVRKAAQSVLISLFELNTPEFTMLLGALPKTFQDGATKLLHNHLRNTGNGTQGSMGSPLTRPTPRSPANWSSPLTSPTNTSQNTLSPSAFDYDTENMNSEDIYSSLRGVTEAIQNFSFRSQEDMNEPLKRDSKKDDSDSMCGGPGMPDPRAGGDATDSSQTALDNKASLLHSMPAHSSPRARDYNPYNYSDSISPFNKSALKEAMFDDDADQFPDDLSLDHSDLVAELLKELSNHNERVEERKIALYELMKLTQEESFSVWDEHFKTILLLLLETLGDKEPTIRALALKVLREILRHQPARFKNYAELTVMKTLEAHKDPHKEVVRSAEEAASVLATSISPEQCIKVLCPIIQTADYPINLAAIKMQTKVIERVSKETLNLLLPEIMPGLIQGYDNSESSVRKACVFCLVAVHAVIGDELKPHLSQLTGSKMKLLNLYIKRAQTGSGGADPTTDVSGQS</sequence>
<dbReference type="Pfam" id="PF21041">
    <property type="entry name" value="XMAP215_CLASP_TOG"/>
    <property type="match status" value="1"/>
</dbReference>
<dbReference type="GO" id="GO:0005881">
    <property type="term" value="C:cytoplasmic microtubule"/>
    <property type="evidence" value="ECO:0007669"/>
    <property type="project" value="TreeGrafter"/>
</dbReference>
<dbReference type="GeneID" id="113916062"/>
<feature type="region of interest" description="Disordered" evidence="20">
    <location>
        <begin position="245"/>
        <end position="294"/>
    </location>
</feature>
<keyword evidence="11" id="KW-0498">Mitosis</keyword>
<evidence type="ECO:0000259" key="21">
    <source>
        <dbReference type="SMART" id="SM01349"/>
    </source>
</evidence>
<dbReference type="GO" id="GO:0030010">
    <property type="term" value="P:establishment of cell polarity"/>
    <property type="evidence" value="ECO:0007669"/>
    <property type="project" value="UniProtKB-ARBA"/>
</dbReference>
<dbReference type="GO" id="GO:0007026">
    <property type="term" value="P:negative regulation of microtubule depolymerization"/>
    <property type="evidence" value="ECO:0007669"/>
    <property type="project" value="UniProtKB-ARBA"/>
</dbReference>
<dbReference type="GO" id="GO:0045180">
    <property type="term" value="C:basal cortex"/>
    <property type="evidence" value="ECO:0007669"/>
    <property type="project" value="TreeGrafter"/>
</dbReference>
<evidence type="ECO:0000256" key="15">
    <source>
        <dbReference type="ARBA" id="ARBA00023306"/>
    </source>
</evidence>
<keyword evidence="12" id="KW-0995">Kinetochore</keyword>
<feature type="region of interest" description="Disordered" evidence="20">
    <location>
        <begin position="1166"/>
        <end position="1209"/>
    </location>
</feature>
<dbReference type="FunFam" id="1.25.10.10:FF:000006">
    <property type="entry name" value="CLIP-associating protein 1 isoform 2"/>
    <property type="match status" value="1"/>
</dbReference>
<dbReference type="FunFam" id="1.25.10.10:FF:000001">
    <property type="entry name" value="CLIP-associating protein 1 isoform 2"/>
    <property type="match status" value="1"/>
</dbReference>
<dbReference type="InterPro" id="IPR034085">
    <property type="entry name" value="TOG"/>
</dbReference>
<dbReference type="GO" id="GO:0051301">
    <property type="term" value="P:cell division"/>
    <property type="evidence" value="ECO:0007669"/>
    <property type="project" value="UniProtKB-KW"/>
</dbReference>
<feature type="compositionally biased region" description="Polar residues" evidence="20">
    <location>
        <begin position="568"/>
        <end position="579"/>
    </location>
</feature>
<dbReference type="GO" id="GO:0008017">
    <property type="term" value="F:microtubule binding"/>
    <property type="evidence" value="ECO:0007669"/>
    <property type="project" value="UniProtKB-ARBA"/>
</dbReference>
<evidence type="ECO:0000313" key="22">
    <source>
        <dbReference type="Proteomes" id="UP000515165"/>
    </source>
</evidence>
<dbReference type="InterPro" id="IPR057546">
    <property type="entry name" value="HEAT_GCN1"/>
</dbReference>
<dbReference type="SUPFAM" id="SSF48371">
    <property type="entry name" value="ARM repeat"/>
    <property type="match status" value="2"/>
</dbReference>
<dbReference type="Pfam" id="PF23271">
    <property type="entry name" value="HEAT_GCN1"/>
    <property type="match status" value="1"/>
</dbReference>
<dbReference type="Gene3D" id="1.25.10.10">
    <property type="entry name" value="Leucine-rich Repeat Variant"/>
    <property type="match status" value="4"/>
</dbReference>
<evidence type="ECO:0000256" key="6">
    <source>
        <dbReference type="ARBA" id="ARBA00022454"/>
    </source>
</evidence>
<evidence type="ECO:0000256" key="5">
    <source>
        <dbReference type="ARBA" id="ARBA00009549"/>
    </source>
</evidence>
<accession>A0A6P9F457</accession>
<evidence type="ECO:0000256" key="3">
    <source>
        <dbReference type="ARBA" id="ARBA00004601"/>
    </source>
</evidence>
<dbReference type="InterPro" id="IPR048491">
    <property type="entry name" value="XMAP215_CLASP_TOG"/>
</dbReference>
<keyword evidence="14" id="KW-0206">Cytoskeleton</keyword>
<keyword evidence="9" id="KW-0493">Microtubule</keyword>
<comment type="subcellular location">
    <subcellularLocation>
        <location evidence="4">Chromosome</location>
        <location evidence="4">Centromere</location>
        <location evidence="4">Kinetochore</location>
    </subcellularLocation>
    <subcellularLocation>
        <location evidence="2">Cytoplasm</location>
        <location evidence="2">Cytoskeleton</location>
        <location evidence="2">Microtubule organizing center</location>
        <location evidence="2">Centrosome</location>
    </subcellularLocation>
    <subcellularLocation>
        <location evidence="1">Cytoplasm</location>
        <location evidence="1">Cytoskeleton</location>
        <location evidence="1">Spindle</location>
    </subcellularLocation>
    <subcellularLocation>
        <location evidence="3">Golgi apparatus</location>
        <location evidence="3">trans-Golgi network</location>
    </subcellularLocation>
</comment>
<dbReference type="PANTHER" id="PTHR21567:SF30">
    <property type="entry name" value="CLIP-ASSOCIATING PROTEIN 2"/>
    <property type="match status" value="1"/>
</dbReference>
<feature type="region of interest" description="Disordered" evidence="20">
    <location>
        <begin position="547"/>
        <end position="601"/>
    </location>
</feature>
<keyword evidence="22" id="KW-1185">Reference proteome</keyword>
<feature type="region of interest" description="Disordered" evidence="20">
    <location>
        <begin position="1092"/>
        <end position="1142"/>
    </location>
</feature>
<dbReference type="InterPro" id="IPR011989">
    <property type="entry name" value="ARM-like"/>
</dbReference>
<keyword evidence="16" id="KW-0137">Centromere</keyword>
<feature type="compositionally biased region" description="Polar residues" evidence="20">
    <location>
        <begin position="586"/>
        <end position="600"/>
    </location>
</feature>
<dbReference type="FunFam" id="1.25.10.10:FF:000031">
    <property type="entry name" value="CLIP-associating protein 1 isoform 2"/>
    <property type="match status" value="1"/>
</dbReference>
<dbReference type="GO" id="GO:0072686">
    <property type="term" value="C:mitotic spindle"/>
    <property type="evidence" value="ECO:0007669"/>
    <property type="project" value="TreeGrafter"/>
</dbReference>
<feature type="domain" description="TOG" evidence="21">
    <location>
        <begin position="317"/>
        <end position="550"/>
    </location>
</feature>
<dbReference type="GO" id="GO:0090307">
    <property type="term" value="P:mitotic spindle assembly"/>
    <property type="evidence" value="ECO:0007669"/>
    <property type="project" value="TreeGrafter"/>
</dbReference>
<evidence type="ECO:0000256" key="2">
    <source>
        <dbReference type="ARBA" id="ARBA00004300"/>
    </source>
</evidence>
<keyword evidence="10" id="KW-0677">Repeat</keyword>
<feature type="region of interest" description="Disordered" evidence="20">
    <location>
        <begin position="652"/>
        <end position="686"/>
    </location>
</feature>
<dbReference type="RefSeq" id="XP_035580694.1">
    <property type="nucleotide sequence ID" value="XM_035724801.1"/>
</dbReference>
<dbReference type="InterPro" id="IPR016024">
    <property type="entry name" value="ARM-type_fold"/>
</dbReference>
<dbReference type="GO" id="GO:0005813">
    <property type="term" value="C:centrosome"/>
    <property type="evidence" value="ECO:0007669"/>
    <property type="project" value="UniProtKB-SubCell"/>
</dbReference>
<feature type="compositionally biased region" description="Low complexity" evidence="20">
    <location>
        <begin position="825"/>
        <end position="839"/>
    </location>
</feature>
<evidence type="ECO:0000256" key="7">
    <source>
        <dbReference type="ARBA" id="ARBA00022490"/>
    </source>
</evidence>
<evidence type="ECO:0000256" key="4">
    <source>
        <dbReference type="ARBA" id="ARBA00004629"/>
    </source>
</evidence>
<dbReference type="SMART" id="SM01349">
    <property type="entry name" value="TOG"/>
    <property type="match status" value="4"/>
</dbReference>
<evidence type="ECO:0000256" key="13">
    <source>
        <dbReference type="ARBA" id="ARBA00023034"/>
    </source>
</evidence>
<name>A0A6P9F457_ZALCA</name>
<evidence type="ECO:0000256" key="8">
    <source>
        <dbReference type="ARBA" id="ARBA00022618"/>
    </source>
</evidence>
<dbReference type="FunFam" id="1.25.10.10:FF:000005">
    <property type="entry name" value="CLIP-associating protein 1 isoform 2"/>
    <property type="match status" value="1"/>
</dbReference>
<keyword evidence="6" id="KW-0158">Chromosome</keyword>
<evidence type="ECO:0000256" key="11">
    <source>
        <dbReference type="ARBA" id="ARBA00022776"/>
    </source>
</evidence>
<evidence type="ECO:0000256" key="16">
    <source>
        <dbReference type="ARBA" id="ARBA00023328"/>
    </source>
</evidence>
<feature type="compositionally biased region" description="Polar residues" evidence="20">
    <location>
        <begin position="1094"/>
        <end position="1106"/>
    </location>
</feature>
<keyword evidence="7" id="KW-0963">Cytoplasm</keyword>
<feature type="domain" description="TOG" evidence="21">
    <location>
        <begin position="845"/>
        <end position="1099"/>
    </location>
</feature>
<feature type="region of interest" description="Disordered" evidence="20">
    <location>
        <begin position="704"/>
        <end position="780"/>
    </location>
</feature>
<dbReference type="GO" id="GO:0000776">
    <property type="term" value="C:kinetochore"/>
    <property type="evidence" value="ECO:0007669"/>
    <property type="project" value="UniProtKB-KW"/>
</dbReference>
<feature type="domain" description="TOG" evidence="21">
    <location>
        <begin position="7"/>
        <end position="232"/>
    </location>
</feature>
<proteinExistence type="inferred from homology"/>
<dbReference type="GO" id="GO:0005794">
    <property type="term" value="C:Golgi apparatus"/>
    <property type="evidence" value="ECO:0007669"/>
    <property type="project" value="UniProtKB-SubCell"/>
</dbReference>
<dbReference type="PANTHER" id="PTHR21567">
    <property type="entry name" value="CLASP"/>
    <property type="match status" value="1"/>
</dbReference>
<feature type="compositionally biased region" description="Polar residues" evidence="20">
    <location>
        <begin position="1115"/>
        <end position="1136"/>
    </location>
</feature>
<evidence type="ECO:0000256" key="19">
    <source>
        <dbReference type="ARBA" id="ARBA00083433"/>
    </source>
</evidence>
<evidence type="ECO:0000256" key="14">
    <source>
        <dbReference type="ARBA" id="ARBA00023212"/>
    </source>
</evidence>
<comment type="function">
    <text evidence="17">Microtubule plus-end tracking protein that promotes the stabilization of dynamic microtubules. Involved in the nucleation of noncentrosomal microtubules originating from the trans-Golgi network (TGN). Required for the polarization of the cytoplasmic microtubule arrays in migrating cells towards the leading edge of the cell. May act at the cell cortex to enhance the frequency of rescue of depolymerizing microtubules by attaching their plus-ends to cortical platforms composed of ERC1 and PHLDB2. This cortical microtubule stabilizing activity is regulated at least in part by phosphatidylinositol 3-kinase signaling. Also performs a similar stabilizing function at the kinetochore which is essential for the bipolar alignment of chromosomes on the mitotic spindle.</text>
</comment>
<dbReference type="InterPro" id="IPR024395">
    <property type="entry name" value="CLASP_N_dom"/>
</dbReference>
<evidence type="ECO:0000256" key="18">
    <source>
        <dbReference type="ARBA" id="ARBA00071710"/>
    </source>
</evidence>
<feature type="region of interest" description="Disordered" evidence="20">
    <location>
        <begin position="815"/>
        <end position="843"/>
    </location>
</feature>
<keyword evidence="8" id="KW-0132">Cell division</keyword>
<feature type="domain" description="TOG" evidence="21">
    <location>
        <begin position="1265"/>
        <end position="1501"/>
    </location>
</feature>
<evidence type="ECO:0000256" key="1">
    <source>
        <dbReference type="ARBA" id="ARBA00004186"/>
    </source>
</evidence>
<dbReference type="CTD" id="23122"/>
<evidence type="ECO:0000256" key="12">
    <source>
        <dbReference type="ARBA" id="ARBA00022838"/>
    </source>
</evidence>
<evidence type="ECO:0000256" key="17">
    <source>
        <dbReference type="ARBA" id="ARBA00055763"/>
    </source>
</evidence>
<gene>
    <name evidence="23" type="primary">CLASP2</name>
</gene>
<feature type="compositionally biased region" description="Gly residues" evidence="20">
    <location>
        <begin position="280"/>
        <end position="294"/>
    </location>
</feature>
<feature type="compositionally biased region" description="Low complexity" evidence="20">
    <location>
        <begin position="549"/>
        <end position="567"/>
    </location>
</feature>
<evidence type="ECO:0000313" key="23">
    <source>
        <dbReference type="RefSeq" id="XP_035580694.1"/>
    </source>
</evidence>
<feature type="compositionally biased region" description="Low complexity" evidence="20">
    <location>
        <begin position="672"/>
        <end position="686"/>
    </location>
</feature>
<feature type="compositionally biased region" description="Basic and acidic residues" evidence="20">
    <location>
        <begin position="1169"/>
        <end position="1186"/>
    </location>
</feature>
<evidence type="ECO:0000256" key="10">
    <source>
        <dbReference type="ARBA" id="ARBA00022737"/>
    </source>
</evidence>
<dbReference type="Proteomes" id="UP000515165">
    <property type="component" value="Chromosome 1"/>
</dbReference>